<reference evidence="2 3" key="1">
    <citation type="submission" date="2020-03" db="EMBL/GenBank/DDBJ databases">
        <authorList>
            <person name="Lai Q."/>
        </authorList>
    </citation>
    <scope>NUCLEOTIDE SEQUENCE [LARGE SCALE GENOMIC DNA]</scope>
    <source>
        <strain evidence="2 3">CCUG 25036</strain>
    </source>
</reference>
<feature type="region of interest" description="Disordered" evidence="1">
    <location>
        <begin position="167"/>
        <end position="197"/>
    </location>
</feature>
<evidence type="ECO:0000256" key="1">
    <source>
        <dbReference type="SAM" id="MobiDB-lite"/>
    </source>
</evidence>
<dbReference type="AlphaFoldDB" id="A0A7X5UCK5"/>
<evidence type="ECO:0000313" key="2">
    <source>
        <dbReference type="EMBL" id="NII07975.1"/>
    </source>
</evidence>
<dbReference type="EMBL" id="JAARLZ010000009">
    <property type="protein sequence ID" value="NII07975.1"/>
    <property type="molecule type" value="Genomic_DNA"/>
</dbReference>
<keyword evidence="3" id="KW-1185">Reference proteome</keyword>
<evidence type="ECO:0000313" key="3">
    <source>
        <dbReference type="Proteomes" id="UP000490980"/>
    </source>
</evidence>
<proteinExistence type="predicted"/>
<comment type="caution">
    <text evidence="2">The sequence shown here is derived from an EMBL/GenBank/DDBJ whole genome shotgun (WGS) entry which is preliminary data.</text>
</comment>
<organism evidence="2 3">
    <name type="scientific">Luteibacter anthropi</name>
    <dbReference type="NCBI Taxonomy" id="564369"/>
    <lineage>
        <taxon>Bacteria</taxon>
        <taxon>Pseudomonadati</taxon>
        <taxon>Pseudomonadota</taxon>
        <taxon>Gammaproteobacteria</taxon>
        <taxon>Lysobacterales</taxon>
        <taxon>Rhodanobacteraceae</taxon>
        <taxon>Luteibacter</taxon>
    </lineage>
</organism>
<protein>
    <submittedName>
        <fullName evidence="2">Uncharacterized protein</fullName>
    </submittedName>
</protein>
<dbReference type="RefSeq" id="WP_166950283.1">
    <property type="nucleotide sequence ID" value="NZ_JAARLZ010000009.1"/>
</dbReference>
<accession>A0A7X5UCK5</accession>
<dbReference type="Proteomes" id="UP000490980">
    <property type="component" value="Unassembled WGS sequence"/>
</dbReference>
<sequence>MTTPLEKKQIAEHDVELFSQYDAMYYLAPLSGDITTWSMPDDEHGNNDCMFTIYDYHYRTETAPLDLPVVEWASYSDRNPYTLDVKLNGGRIGQILTVIIFNNYSERSTIQFRLNGENVGDPIELHNRNNKPDQMQIVTNPPGFDVNGFQVVTHGIYSPVIGPVSTSRVSQPKPLGHHHPERPDWRKAARLQARRTR</sequence>
<name>A0A7X5UCK5_9GAMM</name>
<feature type="compositionally biased region" description="Basic residues" evidence="1">
    <location>
        <begin position="188"/>
        <end position="197"/>
    </location>
</feature>
<gene>
    <name evidence="2" type="ORF">HBF25_16450</name>
</gene>